<dbReference type="AlphaFoldDB" id="A0A1I6HZM9"/>
<reference evidence="3" key="1">
    <citation type="submission" date="2016-10" db="EMBL/GenBank/DDBJ databases">
        <authorList>
            <person name="Varghese N."/>
            <person name="Submissions S."/>
        </authorList>
    </citation>
    <scope>NUCLEOTIDE SEQUENCE [LARGE SCALE GENOMIC DNA]</scope>
    <source>
        <strain evidence="3">CGMCC 1.6294</strain>
    </source>
</reference>
<evidence type="ECO:0000256" key="1">
    <source>
        <dbReference type="SAM" id="MobiDB-lite"/>
    </source>
</evidence>
<feature type="region of interest" description="Disordered" evidence="1">
    <location>
        <begin position="156"/>
        <end position="189"/>
    </location>
</feature>
<organism evidence="2 3">
    <name type="scientific">Marinobacter gudaonensis</name>
    <dbReference type="NCBI Taxonomy" id="375760"/>
    <lineage>
        <taxon>Bacteria</taxon>
        <taxon>Pseudomonadati</taxon>
        <taxon>Pseudomonadota</taxon>
        <taxon>Gammaproteobacteria</taxon>
        <taxon>Pseudomonadales</taxon>
        <taxon>Marinobacteraceae</taxon>
        <taxon>Marinobacter</taxon>
    </lineage>
</organism>
<protein>
    <submittedName>
        <fullName evidence="2">Uncharacterized protein</fullName>
    </submittedName>
</protein>
<dbReference type="EMBL" id="FOYV01000004">
    <property type="protein sequence ID" value="SFR59922.1"/>
    <property type="molecule type" value="Genomic_DNA"/>
</dbReference>
<name>A0A1I6HZM9_9GAMM</name>
<proteinExistence type="predicted"/>
<evidence type="ECO:0000313" key="2">
    <source>
        <dbReference type="EMBL" id="SFR59922.1"/>
    </source>
</evidence>
<keyword evidence="3" id="KW-1185">Reference proteome</keyword>
<sequence>MNPHLVFRCVLSALSLLYALGLFLDYRRLPEVSVEDAPAPVPMTDAVVDNRAFELAGLIQLSEVIQRPLFVEGRRPISEKELSGSRNLAAKPKFKEKPFTVVVTGIVTAGDQKMAVLRNTISNQEHTLFLGSDLPDDYAEWVLDNINDREVVVTNKKSLNDSENNATNQGRQGSSDNDKKKQLPISDSGAHYTIVESAQ</sequence>
<dbReference type="OrthoDB" id="5569728at2"/>
<gene>
    <name evidence="2" type="ORF">SAMN04488073_3241</name>
</gene>
<feature type="compositionally biased region" description="Polar residues" evidence="1">
    <location>
        <begin position="156"/>
        <end position="175"/>
    </location>
</feature>
<dbReference type="STRING" id="375760.SAMN04488073_3241"/>
<dbReference type="RefSeq" id="WP_091992214.1">
    <property type="nucleotide sequence ID" value="NZ_FOYV01000004.1"/>
</dbReference>
<dbReference type="Proteomes" id="UP000199290">
    <property type="component" value="Unassembled WGS sequence"/>
</dbReference>
<accession>A0A1I6HZM9</accession>
<evidence type="ECO:0000313" key="3">
    <source>
        <dbReference type="Proteomes" id="UP000199290"/>
    </source>
</evidence>